<name>A0A5C6XAF7_9DELT</name>
<dbReference type="Pfam" id="PF07386">
    <property type="entry name" value="DUF1499"/>
    <property type="match status" value="1"/>
</dbReference>
<dbReference type="InterPro" id="IPR010865">
    <property type="entry name" value="DUF1499"/>
</dbReference>
<proteinExistence type="predicted"/>
<dbReference type="EMBL" id="VOSM01000001">
    <property type="protein sequence ID" value="TXD38866.1"/>
    <property type="molecule type" value="Genomic_DNA"/>
</dbReference>
<protein>
    <submittedName>
        <fullName evidence="2">DUF1499 domain-containing protein</fullName>
    </submittedName>
</protein>
<dbReference type="Proteomes" id="UP000321412">
    <property type="component" value="Unassembled WGS sequence"/>
</dbReference>
<feature type="region of interest" description="Disordered" evidence="1">
    <location>
        <begin position="145"/>
        <end position="177"/>
    </location>
</feature>
<feature type="compositionally biased region" description="Acidic residues" evidence="1">
    <location>
        <begin position="150"/>
        <end position="166"/>
    </location>
</feature>
<reference evidence="2 3" key="1">
    <citation type="submission" date="2019-08" db="EMBL/GenBank/DDBJ databases">
        <title>Bradymonadales sp. TMQ4.</title>
        <authorList>
            <person name="Liang Q."/>
        </authorList>
    </citation>
    <scope>NUCLEOTIDE SEQUENCE [LARGE SCALE GENOMIC DNA]</scope>
    <source>
        <strain evidence="2 3">TMQ4</strain>
    </source>
</reference>
<evidence type="ECO:0000256" key="1">
    <source>
        <dbReference type="SAM" id="MobiDB-lite"/>
    </source>
</evidence>
<evidence type="ECO:0000313" key="2">
    <source>
        <dbReference type="EMBL" id="TXD38866.1"/>
    </source>
</evidence>
<keyword evidence="3" id="KW-1185">Reference proteome</keyword>
<gene>
    <name evidence="2" type="ORF">FRC98_00230</name>
</gene>
<organism evidence="2 3">
    <name type="scientific">Lujinxingia vulgaris</name>
    <dbReference type="NCBI Taxonomy" id="2600176"/>
    <lineage>
        <taxon>Bacteria</taxon>
        <taxon>Deltaproteobacteria</taxon>
        <taxon>Bradymonadales</taxon>
        <taxon>Lujinxingiaceae</taxon>
        <taxon>Lujinxingia</taxon>
    </lineage>
</organism>
<comment type="caution">
    <text evidence="2">The sequence shown here is derived from an EMBL/GenBank/DDBJ whole genome shotgun (WGS) entry which is preliminary data.</text>
</comment>
<sequence length="177" mass="19581">MKRKLFIAAGSLAGLLVLLMLVSACMWPMINVVETGKTPEYPEVQPGYYSTEPERILRESAASVEALERWTLVEQDEARRQLAAERRTRLGFVDDITIRVEPVTEFVSQVNVRSASRVGKGDFGQNARNIEEFFVELDSRLGSVKFDPSAEAEDEGEASGDEESGPEEGASQESPQP</sequence>
<dbReference type="AlphaFoldDB" id="A0A5C6XAF7"/>
<dbReference type="PROSITE" id="PS51257">
    <property type="entry name" value="PROKAR_LIPOPROTEIN"/>
    <property type="match status" value="1"/>
</dbReference>
<evidence type="ECO:0000313" key="3">
    <source>
        <dbReference type="Proteomes" id="UP000321412"/>
    </source>
</evidence>
<dbReference type="OrthoDB" id="1523552at2"/>
<dbReference type="RefSeq" id="WP_146979305.1">
    <property type="nucleotide sequence ID" value="NZ_VOSM01000001.1"/>
</dbReference>
<accession>A0A5C6XAF7</accession>